<dbReference type="OrthoDB" id="9974421at2759"/>
<dbReference type="ESTHER" id="dappu-e9gj77">
    <property type="family name" value="Acidic_Lipase"/>
</dbReference>
<dbReference type="PANTHER" id="PTHR11005">
    <property type="entry name" value="LYSOSOMAL ACID LIPASE-RELATED"/>
    <property type="match status" value="1"/>
</dbReference>
<gene>
    <name evidence="11" type="ORF">DAPPUDRAFT_318573</name>
</gene>
<keyword evidence="4 7" id="KW-0442">Lipid degradation</keyword>
<dbReference type="FunCoup" id="E9GJ77">
    <property type="interactions" value="237"/>
</dbReference>
<feature type="domain" description="AB hydrolase-1" evidence="10">
    <location>
        <begin position="75"/>
        <end position="378"/>
    </location>
</feature>
<dbReference type="FunFam" id="3.40.50.1820:FF:000021">
    <property type="entry name" value="Lipase"/>
    <property type="match status" value="1"/>
</dbReference>
<dbReference type="AlphaFoldDB" id="E9GJ77"/>
<keyword evidence="6" id="KW-0325">Glycoprotein</keyword>
<feature type="active site" description="Charge relay system" evidence="8">
    <location>
        <position position="377"/>
    </location>
</feature>
<evidence type="ECO:0000256" key="9">
    <source>
        <dbReference type="SAM" id="SignalP"/>
    </source>
</evidence>
<keyword evidence="2 9" id="KW-0732">Signal</keyword>
<keyword evidence="5" id="KW-0443">Lipid metabolism</keyword>
<dbReference type="InterPro" id="IPR029058">
    <property type="entry name" value="AB_hydrolase_fold"/>
</dbReference>
<evidence type="ECO:0000313" key="12">
    <source>
        <dbReference type="Proteomes" id="UP000000305"/>
    </source>
</evidence>
<dbReference type="PIRSF" id="PIRSF000862">
    <property type="entry name" value="Steryl_ester_lip"/>
    <property type="match status" value="1"/>
</dbReference>
<evidence type="ECO:0000259" key="10">
    <source>
        <dbReference type="Pfam" id="PF00561"/>
    </source>
</evidence>
<comment type="similarity">
    <text evidence="1 7">Belongs to the AB hydrolase superfamily. Lipase family.</text>
</comment>
<dbReference type="Pfam" id="PF00561">
    <property type="entry name" value="Abhydrolase_1"/>
    <property type="match status" value="1"/>
</dbReference>
<protein>
    <recommendedName>
        <fullName evidence="7">Lipase</fullName>
    </recommendedName>
</protein>
<dbReference type="KEGG" id="dpx:DAPPUDRAFT_318573"/>
<evidence type="ECO:0000256" key="5">
    <source>
        <dbReference type="ARBA" id="ARBA00023098"/>
    </source>
</evidence>
<sequence>MQRIVRMLLTGIVGLTLFSFGRCSASTIASRNPEAAMSTVEIIRSRGYVCTVYQVTTADGYILELHRIGLSDGRPVLLQHGLLSTDVDWITNPARQSLGFRLADLGYDVYLSNARGNTYSRRHIHLDPKKRAYWNFSYDEMGLYDVPANVDFILKLSQKSKLIYIGHSMGATMFYIAAASHPELNEKIDLMIGLAPVASMAHFSSPVKALAPHVDVIQFYLRSTRTTAFLAKESWSRRFQKSVCQHTFKTMQMCQNVIFYITGADRQNFNSSVLSIIEGHFPAGTSVNTLAQFAQGYNAGKREGEQFRAYDHGLSENLRRYGLPVPPTYNLTRVTAPVYLFWGPGDLLASPKDIDWLSKQLGNLQSSVKIDWPEFNHLDFLWGMNSNRLLYDPLISDIHDGRHSLWVFDIIS</sequence>
<dbReference type="GO" id="GO:0016042">
    <property type="term" value="P:lipid catabolic process"/>
    <property type="evidence" value="ECO:0007669"/>
    <property type="project" value="UniProtKB-KW"/>
</dbReference>
<dbReference type="InParanoid" id="E9GJ77"/>
<accession>E9GJ77</accession>
<evidence type="ECO:0000313" key="11">
    <source>
        <dbReference type="EMBL" id="EFX80534.1"/>
    </source>
</evidence>
<feature type="signal peptide" evidence="9">
    <location>
        <begin position="1"/>
        <end position="25"/>
    </location>
</feature>
<dbReference type="SUPFAM" id="SSF53474">
    <property type="entry name" value="alpha/beta-Hydrolases"/>
    <property type="match status" value="1"/>
</dbReference>
<dbReference type="InterPro" id="IPR025483">
    <property type="entry name" value="Lipase_euk"/>
</dbReference>
<reference evidence="11 12" key="1">
    <citation type="journal article" date="2011" name="Science">
        <title>The ecoresponsive genome of Daphnia pulex.</title>
        <authorList>
            <person name="Colbourne J.K."/>
            <person name="Pfrender M.E."/>
            <person name="Gilbert D."/>
            <person name="Thomas W.K."/>
            <person name="Tucker A."/>
            <person name="Oakley T.H."/>
            <person name="Tokishita S."/>
            <person name="Aerts A."/>
            <person name="Arnold G.J."/>
            <person name="Basu M.K."/>
            <person name="Bauer D.J."/>
            <person name="Caceres C.E."/>
            <person name="Carmel L."/>
            <person name="Casola C."/>
            <person name="Choi J.H."/>
            <person name="Detter J.C."/>
            <person name="Dong Q."/>
            <person name="Dusheyko S."/>
            <person name="Eads B.D."/>
            <person name="Frohlich T."/>
            <person name="Geiler-Samerotte K.A."/>
            <person name="Gerlach D."/>
            <person name="Hatcher P."/>
            <person name="Jogdeo S."/>
            <person name="Krijgsveld J."/>
            <person name="Kriventseva E.V."/>
            <person name="Kultz D."/>
            <person name="Laforsch C."/>
            <person name="Lindquist E."/>
            <person name="Lopez J."/>
            <person name="Manak J.R."/>
            <person name="Muller J."/>
            <person name="Pangilinan J."/>
            <person name="Patwardhan R.P."/>
            <person name="Pitluck S."/>
            <person name="Pritham E.J."/>
            <person name="Rechtsteiner A."/>
            <person name="Rho M."/>
            <person name="Rogozin I.B."/>
            <person name="Sakarya O."/>
            <person name="Salamov A."/>
            <person name="Schaack S."/>
            <person name="Shapiro H."/>
            <person name="Shiga Y."/>
            <person name="Skalitzky C."/>
            <person name="Smith Z."/>
            <person name="Souvorov A."/>
            <person name="Sung W."/>
            <person name="Tang Z."/>
            <person name="Tsuchiya D."/>
            <person name="Tu H."/>
            <person name="Vos H."/>
            <person name="Wang M."/>
            <person name="Wolf Y.I."/>
            <person name="Yamagata H."/>
            <person name="Yamada T."/>
            <person name="Ye Y."/>
            <person name="Shaw J.R."/>
            <person name="Andrews J."/>
            <person name="Crease T.J."/>
            <person name="Tang H."/>
            <person name="Lucas S.M."/>
            <person name="Robertson H.M."/>
            <person name="Bork P."/>
            <person name="Koonin E.V."/>
            <person name="Zdobnov E.M."/>
            <person name="Grigoriev I.V."/>
            <person name="Lynch M."/>
            <person name="Boore J.L."/>
        </authorList>
    </citation>
    <scope>NUCLEOTIDE SEQUENCE [LARGE SCALE GENOMIC DNA]</scope>
</reference>
<dbReference type="GO" id="GO:0016298">
    <property type="term" value="F:lipase activity"/>
    <property type="evidence" value="ECO:0000318"/>
    <property type="project" value="GO_Central"/>
</dbReference>
<dbReference type="GO" id="GO:0006629">
    <property type="term" value="P:lipid metabolic process"/>
    <property type="evidence" value="ECO:0000318"/>
    <property type="project" value="GO_Central"/>
</dbReference>
<dbReference type="HOGENOM" id="CLU_010974_0_3_1"/>
<keyword evidence="12" id="KW-1185">Reference proteome</keyword>
<feature type="active site" description="Nucleophile" evidence="8">
    <location>
        <position position="168"/>
    </location>
</feature>
<feature type="active site" description="Charge relay system" evidence="8">
    <location>
        <position position="346"/>
    </location>
</feature>
<dbReference type="InterPro" id="IPR000073">
    <property type="entry name" value="AB_hydrolase_1"/>
</dbReference>
<organism evidence="11 12">
    <name type="scientific">Daphnia pulex</name>
    <name type="common">Water flea</name>
    <dbReference type="NCBI Taxonomy" id="6669"/>
    <lineage>
        <taxon>Eukaryota</taxon>
        <taxon>Metazoa</taxon>
        <taxon>Ecdysozoa</taxon>
        <taxon>Arthropoda</taxon>
        <taxon>Crustacea</taxon>
        <taxon>Branchiopoda</taxon>
        <taxon>Diplostraca</taxon>
        <taxon>Cladocera</taxon>
        <taxon>Anomopoda</taxon>
        <taxon>Daphniidae</taxon>
        <taxon>Daphnia</taxon>
    </lineage>
</organism>
<dbReference type="PhylomeDB" id="E9GJ77"/>
<dbReference type="OMA" id="NEAGTHH"/>
<dbReference type="eggNOG" id="KOG2624">
    <property type="taxonomic scope" value="Eukaryota"/>
</dbReference>
<evidence type="ECO:0000256" key="7">
    <source>
        <dbReference type="PIRNR" id="PIRNR000862"/>
    </source>
</evidence>
<dbReference type="STRING" id="6669.E9GJ77"/>
<dbReference type="Proteomes" id="UP000000305">
    <property type="component" value="Unassembled WGS sequence"/>
</dbReference>
<evidence type="ECO:0000256" key="6">
    <source>
        <dbReference type="ARBA" id="ARBA00023180"/>
    </source>
</evidence>
<evidence type="ECO:0000256" key="2">
    <source>
        <dbReference type="ARBA" id="ARBA00022729"/>
    </source>
</evidence>
<evidence type="ECO:0000256" key="4">
    <source>
        <dbReference type="ARBA" id="ARBA00022963"/>
    </source>
</evidence>
<evidence type="ECO:0000256" key="8">
    <source>
        <dbReference type="PIRSR" id="PIRSR000862-1"/>
    </source>
</evidence>
<proteinExistence type="inferred from homology"/>
<dbReference type="Gene3D" id="3.40.50.1820">
    <property type="entry name" value="alpha/beta hydrolase"/>
    <property type="match status" value="1"/>
</dbReference>
<feature type="chain" id="PRO_5003237112" description="Lipase" evidence="9">
    <location>
        <begin position="26"/>
        <end position="412"/>
    </location>
</feature>
<name>E9GJ77_DAPPU</name>
<dbReference type="EMBL" id="GL732547">
    <property type="protein sequence ID" value="EFX80534.1"/>
    <property type="molecule type" value="Genomic_DNA"/>
</dbReference>
<keyword evidence="3 7" id="KW-0378">Hydrolase</keyword>
<evidence type="ECO:0000256" key="3">
    <source>
        <dbReference type="ARBA" id="ARBA00022801"/>
    </source>
</evidence>
<evidence type="ECO:0000256" key="1">
    <source>
        <dbReference type="ARBA" id="ARBA00010701"/>
    </source>
</evidence>